<dbReference type="InterPro" id="IPR000182">
    <property type="entry name" value="GNAT_dom"/>
</dbReference>
<dbReference type="Proteomes" id="UP000186684">
    <property type="component" value="Unassembled WGS sequence"/>
</dbReference>
<dbReference type="GO" id="GO:0016747">
    <property type="term" value="F:acyltransferase activity, transferring groups other than amino-acyl groups"/>
    <property type="evidence" value="ECO:0007669"/>
    <property type="project" value="InterPro"/>
</dbReference>
<evidence type="ECO:0000313" key="2">
    <source>
        <dbReference type="EMBL" id="SIS72527.1"/>
    </source>
</evidence>
<dbReference type="RefSeq" id="WP_076446261.1">
    <property type="nucleotide sequence ID" value="NZ_FTOQ01000002.1"/>
</dbReference>
<accession>A0A1N7LFD9</accession>
<dbReference type="SUPFAM" id="SSF55729">
    <property type="entry name" value="Acyl-CoA N-acyltransferases (Nat)"/>
    <property type="match status" value="1"/>
</dbReference>
<dbReference type="AlphaFoldDB" id="A0A1N7LFD9"/>
<evidence type="ECO:0000259" key="1">
    <source>
        <dbReference type="PROSITE" id="PS51186"/>
    </source>
</evidence>
<dbReference type="InterPro" id="IPR016181">
    <property type="entry name" value="Acyl_CoA_acyltransferase"/>
</dbReference>
<dbReference type="STRING" id="633194.SAMN05421759_102656"/>
<organism evidence="2 3">
    <name type="scientific">Roseivivax lentus</name>
    <dbReference type="NCBI Taxonomy" id="633194"/>
    <lineage>
        <taxon>Bacteria</taxon>
        <taxon>Pseudomonadati</taxon>
        <taxon>Pseudomonadota</taxon>
        <taxon>Alphaproteobacteria</taxon>
        <taxon>Rhodobacterales</taxon>
        <taxon>Roseobacteraceae</taxon>
        <taxon>Roseivivax</taxon>
    </lineage>
</organism>
<protein>
    <recommendedName>
        <fullName evidence="1">N-acetyltransferase domain-containing protein</fullName>
    </recommendedName>
</protein>
<dbReference type="PROSITE" id="PS51186">
    <property type="entry name" value="GNAT"/>
    <property type="match status" value="1"/>
</dbReference>
<evidence type="ECO:0000313" key="3">
    <source>
        <dbReference type="Proteomes" id="UP000186684"/>
    </source>
</evidence>
<keyword evidence="3" id="KW-1185">Reference proteome</keyword>
<proteinExistence type="predicted"/>
<sequence length="193" mass="21874">MRVKALTGEALEAVLDDVAALRIEVFREYPYLYDGNPAYERDYLAHYRGNPGAIVVGAFDGDRLVGAATGTAMEDHADDFAAAFSNTGHDLGDIFYCAESVLLKEYRGQRIGHLFFDLREDHARAMGRTHAAFCAVIRPDDHPLRPEGYRPLHGFWRKRGYAPLPGVVAEFSWKDVDREAETPHELQFWMREL</sequence>
<dbReference type="OrthoDB" id="187903at2"/>
<dbReference type="Pfam" id="PF00583">
    <property type="entry name" value="Acetyltransf_1"/>
    <property type="match status" value="1"/>
</dbReference>
<name>A0A1N7LFD9_9RHOB</name>
<feature type="domain" description="N-acetyltransferase" evidence="1">
    <location>
        <begin position="1"/>
        <end position="193"/>
    </location>
</feature>
<dbReference type="EMBL" id="FTOQ01000002">
    <property type="protein sequence ID" value="SIS72527.1"/>
    <property type="molecule type" value="Genomic_DNA"/>
</dbReference>
<gene>
    <name evidence="2" type="ORF">SAMN05421759_102656</name>
</gene>
<dbReference type="Gene3D" id="3.40.630.30">
    <property type="match status" value="1"/>
</dbReference>
<reference evidence="3" key="1">
    <citation type="submission" date="2017-01" db="EMBL/GenBank/DDBJ databases">
        <authorList>
            <person name="Varghese N."/>
            <person name="Submissions S."/>
        </authorList>
    </citation>
    <scope>NUCLEOTIDE SEQUENCE [LARGE SCALE GENOMIC DNA]</scope>
    <source>
        <strain evidence="3">DSM 29430</strain>
    </source>
</reference>